<dbReference type="Proteomes" id="UP001304419">
    <property type="component" value="Chromosome 2"/>
</dbReference>
<keyword evidence="2" id="KW-0808">Transferase</keyword>
<dbReference type="PANTHER" id="PTHR43792:SF1">
    <property type="entry name" value="N-ACETYLTRANSFERASE DOMAIN-CONTAINING PROTEIN"/>
    <property type="match status" value="1"/>
</dbReference>
<name>A0A8I2KMS6_9GAMM</name>
<dbReference type="RefSeq" id="WP_039495068.1">
    <property type="nucleotide sequence ID" value="NZ_CBCSDF010000001.1"/>
</dbReference>
<evidence type="ECO:0000313" key="2">
    <source>
        <dbReference type="EMBL" id="NLR23059.1"/>
    </source>
</evidence>
<evidence type="ECO:0000259" key="1">
    <source>
        <dbReference type="PROSITE" id="PS51186"/>
    </source>
</evidence>
<dbReference type="SUPFAM" id="SSF55729">
    <property type="entry name" value="Acyl-CoA N-acyltransferases (Nat)"/>
    <property type="match status" value="1"/>
</dbReference>
<evidence type="ECO:0000313" key="3">
    <source>
        <dbReference type="EMBL" id="WOX31292.1"/>
    </source>
</evidence>
<evidence type="ECO:0000313" key="5">
    <source>
        <dbReference type="Proteomes" id="UP001304419"/>
    </source>
</evidence>
<keyword evidence="5" id="KW-1185">Reference proteome</keyword>
<dbReference type="Pfam" id="PF13302">
    <property type="entry name" value="Acetyltransf_3"/>
    <property type="match status" value="1"/>
</dbReference>
<dbReference type="EMBL" id="CP137579">
    <property type="protein sequence ID" value="WOX31292.1"/>
    <property type="molecule type" value="Genomic_DNA"/>
</dbReference>
<feature type="domain" description="N-acetyltransferase" evidence="1">
    <location>
        <begin position="9"/>
        <end position="169"/>
    </location>
</feature>
<dbReference type="InterPro" id="IPR051531">
    <property type="entry name" value="N-acetyltransferase"/>
</dbReference>
<dbReference type="Proteomes" id="UP000646877">
    <property type="component" value="Unassembled WGS sequence"/>
</dbReference>
<dbReference type="PANTHER" id="PTHR43792">
    <property type="entry name" value="GNAT FAMILY, PUTATIVE (AFU_ORTHOLOGUE AFUA_3G00765)-RELATED-RELATED"/>
    <property type="match status" value="1"/>
</dbReference>
<reference evidence="2" key="1">
    <citation type="submission" date="2019-10" db="EMBL/GenBank/DDBJ databases">
        <authorList>
            <person name="Paulsen S."/>
        </authorList>
    </citation>
    <scope>NUCLEOTIDE SEQUENCE</scope>
    <source>
        <strain evidence="2">LMG 19692</strain>
    </source>
</reference>
<proteinExistence type="predicted"/>
<protein>
    <submittedName>
        <fullName evidence="2">GNAT family N-acetyltransferase</fullName>
    </submittedName>
</protein>
<evidence type="ECO:0000313" key="4">
    <source>
        <dbReference type="Proteomes" id="UP000646877"/>
    </source>
</evidence>
<organism evidence="2 4">
    <name type="scientific">Pseudoalteromonas maricaloris</name>
    <dbReference type="NCBI Taxonomy" id="184924"/>
    <lineage>
        <taxon>Bacteria</taxon>
        <taxon>Pseudomonadati</taxon>
        <taxon>Pseudomonadota</taxon>
        <taxon>Gammaproteobacteria</taxon>
        <taxon>Alteromonadales</taxon>
        <taxon>Pseudoalteromonadaceae</taxon>
        <taxon>Pseudoalteromonas</taxon>
    </lineage>
</organism>
<dbReference type="AlphaFoldDB" id="A0A8I2KMS6"/>
<sequence length="169" mass="18871">MTIATGERIFLRKATLNDAGFLLRLLNQKSFIDNIRDKGIKTQQQAEEHIEQAYLIPYQIGKPAAYIVVEASSNTSIGLCGLYQRPFFNIPDLGYALLDEFTGKGYAAEAVRLLMEYAKLEQSHTKLGAITLESNRNSINLLSKVGFSRIGKIIIDNDLTPVVVFECQL</sequence>
<dbReference type="PROSITE" id="PS51186">
    <property type="entry name" value="GNAT"/>
    <property type="match status" value="1"/>
</dbReference>
<dbReference type="EMBL" id="WEIA01000012">
    <property type="protein sequence ID" value="NLR23059.1"/>
    <property type="molecule type" value="Genomic_DNA"/>
</dbReference>
<reference evidence="3 5" key="2">
    <citation type="submission" date="2023-10" db="EMBL/GenBank/DDBJ databases">
        <title>To unveil natural product biosynthetic capacity in Pseudoalteromonas.</title>
        <authorList>
            <person name="Wang J."/>
        </authorList>
    </citation>
    <scope>NUCLEOTIDE SEQUENCE [LARGE SCALE GENOMIC DNA]</scope>
    <source>
        <strain evidence="3 5">DSM 15914</strain>
    </source>
</reference>
<gene>
    <name evidence="2" type="ORF">F9Y85_17430</name>
    <name evidence="3" type="ORF">R5H13_20355</name>
</gene>
<dbReference type="InterPro" id="IPR016181">
    <property type="entry name" value="Acyl_CoA_acyltransferase"/>
</dbReference>
<dbReference type="GO" id="GO:0016747">
    <property type="term" value="F:acyltransferase activity, transferring groups other than amino-acyl groups"/>
    <property type="evidence" value="ECO:0007669"/>
    <property type="project" value="InterPro"/>
</dbReference>
<dbReference type="InterPro" id="IPR000182">
    <property type="entry name" value="GNAT_dom"/>
</dbReference>
<accession>A0A8I2KMS6</accession>
<dbReference type="Gene3D" id="3.40.630.30">
    <property type="match status" value="1"/>
</dbReference>